<dbReference type="SUPFAM" id="SSF56601">
    <property type="entry name" value="beta-lactamase/transpeptidase-like"/>
    <property type="match status" value="1"/>
</dbReference>
<dbReference type="InterPro" id="IPR001466">
    <property type="entry name" value="Beta-lactam-related"/>
</dbReference>
<feature type="domain" description="Beta-lactamase-related" evidence="3">
    <location>
        <begin position="15"/>
        <end position="389"/>
    </location>
</feature>
<protein>
    <submittedName>
        <fullName evidence="4">Beta-lactamase</fullName>
    </submittedName>
</protein>
<dbReference type="STRING" id="97972.A0A2V1E6W9"/>
<evidence type="ECO:0000256" key="1">
    <source>
        <dbReference type="ARBA" id="ARBA00009009"/>
    </source>
</evidence>
<proteinExistence type="inferred from homology"/>
<keyword evidence="2" id="KW-0378">Hydrolase</keyword>
<keyword evidence="5" id="KW-1185">Reference proteome</keyword>
<evidence type="ECO:0000313" key="5">
    <source>
        <dbReference type="Proteomes" id="UP000244855"/>
    </source>
</evidence>
<dbReference type="AlphaFoldDB" id="A0A2V1E6W9"/>
<dbReference type="OrthoDB" id="428260at2759"/>
<dbReference type="InterPro" id="IPR012338">
    <property type="entry name" value="Beta-lactam/transpept-like"/>
</dbReference>
<reference evidence="4 5" key="1">
    <citation type="journal article" date="2018" name="Sci. Rep.">
        <title>Comparative genomics provides insights into the lifestyle and reveals functional heterogeneity of dark septate endophytic fungi.</title>
        <authorList>
            <person name="Knapp D.G."/>
            <person name="Nemeth J.B."/>
            <person name="Barry K."/>
            <person name="Hainaut M."/>
            <person name="Henrissat B."/>
            <person name="Johnson J."/>
            <person name="Kuo A."/>
            <person name="Lim J.H.P."/>
            <person name="Lipzen A."/>
            <person name="Nolan M."/>
            <person name="Ohm R.A."/>
            <person name="Tamas L."/>
            <person name="Grigoriev I.V."/>
            <person name="Spatafora J.W."/>
            <person name="Nagy L.G."/>
            <person name="Kovacs G.M."/>
        </authorList>
    </citation>
    <scope>NUCLEOTIDE SEQUENCE [LARGE SCALE GENOMIC DNA]</scope>
    <source>
        <strain evidence="4 5">DSE2036</strain>
    </source>
</reference>
<dbReference type="Proteomes" id="UP000244855">
    <property type="component" value="Unassembled WGS sequence"/>
</dbReference>
<dbReference type="PANTHER" id="PTHR43283">
    <property type="entry name" value="BETA-LACTAMASE-RELATED"/>
    <property type="match status" value="1"/>
</dbReference>
<dbReference type="GO" id="GO:0016787">
    <property type="term" value="F:hydrolase activity"/>
    <property type="evidence" value="ECO:0007669"/>
    <property type="project" value="UniProtKB-KW"/>
</dbReference>
<dbReference type="EMBL" id="KZ805314">
    <property type="protein sequence ID" value="PVI05444.1"/>
    <property type="molecule type" value="Genomic_DNA"/>
</dbReference>
<dbReference type="Gene3D" id="3.40.710.10">
    <property type="entry name" value="DD-peptidase/beta-lactamase superfamily"/>
    <property type="match status" value="1"/>
</dbReference>
<comment type="similarity">
    <text evidence="1">Belongs to the class-A beta-lactamase family.</text>
</comment>
<dbReference type="PANTHER" id="PTHR43283:SF17">
    <property type="entry name" value="(LOVD), PUTATIVE (AFU_ORTHOLOGUE AFUA_5G00920)-RELATED"/>
    <property type="match status" value="1"/>
</dbReference>
<name>A0A2V1E6W9_9PLEO</name>
<organism evidence="4 5">
    <name type="scientific">Periconia macrospinosa</name>
    <dbReference type="NCBI Taxonomy" id="97972"/>
    <lineage>
        <taxon>Eukaryota</taxon>
        <taxon>Fungi</taxon>
        <taxon>Dikarya</taxon>
        <taxon>Ascomycota</taxon>
        <taxon>Pezizomycotina</taxon>
        <taxon>Dothideomycetes</taxon>
        <taxon>Pleosporomycetidae</taxon>
        <taxon>Pleosporales</taxon>
        <taxon>Massarineae</taxon>
        <taxon>Periconiaceae</taxon>
        <taxon>Periconia</taxon>
    </lineage>
</organism>
<dbReference type="InterPro" id="IPR050789">
    <property type="entry name" value="Diverse_Enzym_Activities"/>
</dbReference>
<evidence type="ECO:0000313" key="4">
    <source>
        <dbReference type="EMBL" id="PVI05444.1"/>
    </source>
</evidence>
<evidence type="ECO:0000259" key="3">
    <source>
        <dbReference type="Pfam" id="PF00144"/>
    </source>
</evidence>
<accession>A0A2V1E6W9</accession>
<evidence type="ECO:0000256" key="2">
    <source>
        <dbReference type="ARBA" id="ARBA00022801"/>
    </source>
</evidence>
<gene>
    <name evidence="4" type="ORF">DM02DRAFT_715749</name>
</gene>
<dbReference type="Pfam" id="PF00144">
    <property type="entry name" value="Beta-lactamase"/>
    <property type="match status" value="1"/>
</dbReference>
<sequence length="396" mass="43445">MQSFEASLAKATKKDSNGLAGAVAAVVDKTGKFLYQHVQGTNGVSAGAAPLQFDQTYFLASATKLIASIAALQCVERGLIKLDDPLDKHIPEFTSQKIITPTEDGGFELHDATKPVTLRHLLTHSSGAAYTQFIPSLMAWRESQGQSPFEMSRDVAKKYPEPRLFEAGEGWMYGSSTDWAGLLVSRLTSQSLGDYVEANIASPLNITSFTWQPERKPAVADKLMRISVRQPDGSLVDMTEPLVPVFETENGGAGMHANVEDYTRVLVDLISDTPVLLKPETIELLFTPQFADGGPEQTAMIPIGAMTWGAHTGRRTEGITPNYALGGYIVTHDVEREDYLIRKGTLRWSGMLNLHWGANKERGVGYMFATQILPWNDDVSQDLAAEFETAVWRTFG</sequence>